<feature type="region of interest" description="Disordered" evidence="1">
    <location>
        <begin position="285"/>
        <end position="317"/>
    </location>
</feature>
<name>A0A9P3BBI2_9EURO</name>
<accession>A0A9P3BBI2</accession>
<keyword evidence="3" id="KW-1185">Reference proteome</keyword>
<organism evidence="2 3">
    <name type="scientific">Aspergillus pseudoviridinutans</name>
    <dbReference type="NCBI Taxonomy" id="1517512"/>
    <lineage>
        <taxon>Eukaryota</taxon>
        <taxon>Fungi</taxon>
        <taxon>Dikarya</taxon>
        <taxon>Ascomycota</taxon>
        <taxon>Pezizomycotina</taxon>
        <taxon>Eurotiomycetes</taxon>
        <taxon>Eurotiomycetidae</taxon>
        <taxon>Eurotiales</taxon>
        <taxon>Aspergillaceae</taxon>
        <taxon>Aspergillus</taxon>
        <taxon>Aspergillus subgen. Fumigati</taxon>
    </lineage>
</organism>
<evidence type="ECO:0000313" key="3">
    <source>
        <dbReference type="Proteomes" id="UP001043456"/>
    </source>
</evidence>
<dbReference type="EMBL" id="BHVY01000005">
    <property type="protein sequence ID" value="GIJ88291.1"/>
    <property type="molecule type" value="Genomic_DNA"/>
</dbReference>
<sequence>MAVTTPSISRRDLGVSRTTSEYSYQGIQHFRDIIYRDAAESKHPYVIFSNISEQTFMRDFCESREQNHLYSDYFPQLQILVAKRPPTRATEQARMGINNAILVKRLASMNRNRLDDQLRTLGRADVITPERIKPPDMSYLPMQLPAGRSDRWPSVVFQCAYSDADGKLANDARWWLNASGGEIETVLTISVWRKSKGITLETWELVSRPTRGDPERKVPEVVQKVVVSKERSDDAPVRIIGGPLVIGFEKLFLRPAEEEKGERDVIIDGDELAMVAEHPIANYGEHVEEQEYDPAAEPEFDNSDFSRSGPEWDEQYG</sequence>
<feature type="compositionally biased region" description="Acidic residues" evidence="1">
    <location>
        <begin position="288"/>
        <end position="302"/>
    </location>
</feature>
<gene>
    <name evidence="2" type="ORF">Asppvi_007211</name>
</gene>
<dbReference type="OrthoDB" id="76567at2759"/>
<dbReference type="RefSeq" id="XP_043159037.1">
    <property type="nucleotide sequence ID" value="XM_043303102.1"/>
</dbReference>
<comment type="caution">
    <text evidence="2">The sequence shown here is derived from an EMBL/GenBank/DDBJ whole genome shotgun (WGS) entry which is preliminary data.</text>
</comment>
<reference evidence="2 3" key="1">
    <citation type="submission" date="2018-10" db="EMBL/GenBank/DDBJ databases">
        <title>Pan-genome distribution and transcriptional activeness of fungal secondary metabolism genes in Aspergillus section Fumigati.</title>
        <authorList>
            <person name="Takahashi H."/>
            <person name="Umemura M."/>
            <person name="Ninomiya A."/>
            <person name="Kusuya Y."/>
            <person name="Urayama S."/>
            <person name="Shimizu M."/>
            <person name="Watanabe A."/>
            <person name="Kamei K."/>
            <person name="Yaguchi T."/>
            <person name="Hagiwara D."/>
        </authorList>
    </citation>
    <scope>NUCLEOTIDE SEQUENCE [LARGE SCALE GENOMIC DNA]</scope>
    <source>
        <strain evidence="2 3">IFM 55266</strain>
    </source>
</reference>
<evidence type="ECO:0000256" key="1">
    <source>
        <dbReference type="SAM" id="MobiDB-lite"/>
    </source>
</evidence>
<dbReference type="GeneID" id="67005821"/>
<evidence type="ECO:0000313" key="2">
    <source>
        <dbReference type="EMBL" id="GIJ88291.1"/>
    </source>
</evidence>
<dbReference type="AlphaFoldDB" id="A0A9P3BBI2"/>
<proteinExistence type="predicted"/>
<protein>
    <submittedName>
        <fullName evidence="2">Uncharacterized protein</fullName>
    </submittedName>
</protein>
<dbReference type="Proteomes" id="UP001043456">
    <property type="component" value="Unassembled WGS sequence"/>
</dbReference>